<gene>
    <name evidence="1" type="ORF">Abor_014_150</name>
</gene>
<protein>
    <submittedName>
        <fullName evidence="1">Uncharacterized protein</fullName>
    </submittedName>
</protein>
<accession>A0A6N3STA3</accession>
<reference evidence="1 2" key="1">
    <citation type="submission" date="2012-11" db="EMBL/GenBank/DDBJ databases">
        <title>Whole genome sequence of Acetobacter orientalis 21F-2.</title>
        <authorList>
            <person name="Azuma Y."/>
            <person name="Higashiura N."/>
            <person name="Hirakawa H."/>
            <person name="Matsushita K."/>
        </authorList>
    </citation>
    <scope>NUCLEOTIDE SEQUENCE [LARGE SCALE GENOMIC DNA]</scope>
    <source>
        <strain evidence="1 2">21F-2</strain>
    </source>
</reference>
<dbReference type="AlphaFoldDB" id="A0A0D6NK33"/>
<dbReference type="Proteomes" id="UP000032670">
    <property type="component" value="Unassembled WGS sequence"/>
</dbReference>
<organism evidence="1 2">
    <name type="scientific">Acetobacter orientalis</name>
    <dbReference type="NCBI Taxonomy" id="146474"/>
    <lineage>
        <taxon>Bacteria</taxon>
        <taxon>Pseudomonadati</taxon>
        <taxon>Pseudomonadota</taxon>
        <taxon>Alphaproteobacteria</taxon>
        <taxon>Acetobacterales</taxon>
        <taxon>Acetobacteraceae</taxon>
        <taxon>Acetobacter</taxon>
    </lineage>
</organism>
<sequence length="68" mass="7460">MTAAATLQTWYPPFIPAVPQGGFHDGGFNRTLPIAIYNALPGKSREQTRVYPLLPPSARIGPLDYFSI</sequence>
<evidence type="ECO:0000313" key="2">
    <source>
        <dbReference type="Proteomes" id="UP000032670"/>
    </source>
</evidence>
<keyword evidence="2" id="KW-1185">Reference proteome</keyword>
<accession>A0A0D6NK33</accession>
<evidence type="ECO:0000313" key="1">
    <source>
        <dbReference type="EMBL" id="GAN65985.1"/>
    </source>
</evidence>
<comment type="caution">
    <text evidence="1">The sequence shown here is derived from an EMBL/GenBank/DDBJ whole genome shotgun (WGS) entry which is preliminary data.</text>
</comment>
<name>A0A0D6NK33_9PROT</name>
<dbReference type="EMBL" id="BAMX01000014">
    <property type="protein sequence ID" value="GAN65985.1"/>
    <property type="molecule type" value="Genomic_DNA"/>
</dbReference>
<proteinExistence type="predicted"/>